<comment type="caution">
    <text evidence="3">The sequence shown here is derived from an EMBL/GenBank/DDBJ whole genome shotgun (WGS) entry which is preliminary data.</text>
</comment>
<keyword evidence="4" id="KW-1185">Reference proteome</keyword>
<keyword evidence="2" id="KW-0732">Signal</keyword>
<sequence>MTALSELNFIIIPICVVCECGVRVSEECRLLVLPVAMVVMRGCDGDVRSWCLSLTLSPLHGAPRPRTRTALYVIWRWASGIVTTATTSTAQQMPCGGDPKPRPLSFTPATPAPPMSKKSIGDGAGGGGGTGWKGRRKISLPWFRQGSFCKEEGSVVSPSSRLPPLLRQRTIDSTRGLQDSIRPAYDPRLTTSPSVGPP</sequence>
<feature type="region of interest" description="Disordered" evidence="1">
    <location>
        <begin position="88"/>
        <end position="133"/>
    </location>
</feature>
<dbReference type="Proteomes" id="UP000324222">
    <property type="component" value="Unassembled WGS sequence"/>
</dbReference>
<protein>
    <submittedName>
        <fullName evidence="3">Uncharacterized protein</fullName>
    </submittedName>
</protein>
<feature type="signal peptide" evidence="2">
    <location>
        <begin position="1"/>
        <end position="18"/>
    </location>
</feature>
<reference evidence="3 4" key="1">
    <citation type="submission" date="2019-05" db="EMBL/GenBank/DDBJ databases">
        <title>Another draft genome of Portunus trituberculatus and its Hox gene families provides insights of decapod evolution.</title>
        <authorList>
            <person name="Jeong J.-H."/>
            <person name="Song I."/>
            <person name="Kim S."/>
            <person name="Choi T."/>
            <person name="Kim D."/>
            <person name="Ryu S."/>
            <person name="Kim W."/>
        </authorList>
    </citation>
    <scope>NUCLEOTIDE SEQUENCE [LARGE SCALE GENOMIC DNA]</scope>
    <source>
        <tissue evidence="3">Muscle</tissue>
    </source>
</reference>
<gene>
    <name evidence="3" type="ORF">E2C01_074485</name>
</gene>
<accession>A0A5B7IEF2</accession>
<feature type="compositionally biased region" description="Gly residues" evidence="1">
    <location>
        <begin position="122"/>
        <end position="132"/>
    </location>
</feature>
<evidence type="ECO:0000313" key="4">
    <source>
        <dbReference type="Proteomes" id="UP000324222"/>
    </source>
</evidence>
<evidence type="ECO:0000313" key="3">
    <source>
        <dbReference type="EMBL" id="MPC79927.1"/>
    </source>
</evidence>
<organism evidence="3 4">
    <name type="scientific">Portunus trituberculatus</name>
    <name type="common">Swimming crab</name>
    <name type="synonym">Neptunus trituberculatus</name>
    <dbReference type="NCBI Taxonomy" id="210409"/>
    <lineage>
        <taxon>Eukaryota</taxon>
        <taxon>Metazoa</taxon>
        <taxon>Ecdysozoa</taxon>
        <taxon>Arthropoda</taxon>
        <taxon>Crustacea</taxon>
        <taxon>Multicrustacea</taxon>
        <taxon>Malacostraca</taxon>
        <taxon>Eumalacostraca</taxon>
        <taxon>Eucarida</taxon>
        <taxon>Decapoda</taxon>
        <taxon>Pleocyemata</taxon>
        <taxon>Brachyura</taxon>
        <taxon>Eubrachyura</taxon>
        <taxon>Portunoidea</taxon>
        <taxon>Portunidae</taxon>
        <taxon>Portuninae</taxon>
        <taxon>Portunus</taxon>
    </lineage>
</organism>
<feature type="chain" id="PRO_5022855729" evidence="2">
    <location>
        <begin position="19"/>
        <end position="198"/>
    </location>
</feature>
<dbReference type="AlphaFoldDB" id="A0A5B7IEF2"/>
<feature type="region of interest" description="Disordered" evidence="1">
    <location>
        <begin position="150"/>
        <end position="198"/>
    </location>
</feature>
<name>A0A5B7IEF2_PORTR</name>
<evidence type="ECO:0000256" key="1">
    <source>
        <dbReference type="SAM" id="MobiDB-lite"/>
    </source>
</evidence>
<proteinExistence type="predicted"/>
<feature type="compositionally biased region" description="Polar residues" evidence="1">
    <location>
        <begin position="189"/>
        <end position="198"/>
    </location>
</feature>
<feature type="compositionally biased region" description="Low complexity" evidence="1">
    <location>
        <begin position="157"/>
        <end position="168"/>
    </location>
</feature>
<evidence type="ECO:0000256" key="2">
    <source>
        <dbReference type="SAM" id="SignalP"/>
    </source>
</evidence>
<dbReference type="EMBL" id="VSRR010052464">
    <property type="protein sequence ID" value="MPC79927.1"/>
    <property type="molecule type" value="Genomic_DNA"/>
</dbReference>